<evidence type="ECO:0000313" key="7">
    <source>
        <dbReference type="Proteomes" id="UP000295357"/>
    </source>
</evidence>
<keyword evidence="7" id="KW-1185">Reference proteome</keyword>
<dbReference type="InterPro" id="IPR002890">
    <property type="entry name" value="MG2"/>
</dbReference>
<organism evidence="6 7">
    <name type="scientific">Roseateles asaccharophilus</name>
    <dbReference type="NCBI Taxonomy" id="582607"/>
    <lineage>
        <taxon>Bacteria</taxon>
        <taxon>Pseudomonadati</taxon>
        <taxon>Pseudomonadota</taxon>
        <taxon>Betaproteobacteria</taxon>
        <taxon>Burkholderiales</taxon>
        <taxon>Sphaerotilaceae</taxon>
        <taxon>Roseateles</taxon>
    </lineage>
</organism>
<feature type="domain" description="Alpha-2-macroglobulin bait region" evidence="4">
    <location>
        <begin position="1072"/>
        <end position="1253"/>
    </location>
</feature>
<feature type="domain" description="Alpha-2-macroglobulin" evidence="5">
    <location>
        <begin position="1313"/>
        <end position="1401"/>
    </location>
</feature>
<keyword evidence="3" id="KW-0732">Signal</keyword>
<dbReference type="SMART" id="SM01360">
    <property type="entry name" value="A2M"/>
    <property type="match status" value="1"/>
</dbReference>
<reference evidence="6 7" key="1">
    <citation type="submission" date="2019-03" db="EMBL/GenBank/DDBJ databases">
        <title>Genomic Encyclopedia of Type Strains, Phase IV (KMG-IV): sequencing the most valuable type-strain genomes for metagenomic binning, comparative biology and taxonomic classification.</title>
        <authorList>
            <person name="Goeker M."/>
        </authorList>
    </citation>
    <scope>NUCLEOTIDE SEQUENCE [LARGE SCALE GENOMIC DNA]</scope>
    <source>
        <strain evidence="6 7">DSM 25082</strain>
    </source>
</reference>
<dbReference type="Pfam" id="PF01835">
    <property type="entry name" value="MG2"/>
    <property type="match status" value="1"/>
</dbReference>
<evidence type="ECO:0000256" key="2">
    <source>
        <dbReference type="SAM" id="MobiDB-lite"/>
    </source>
</evidence>
<accession>A0A4R6MVR6</accession>
<evidence type="ECO:0000259" key="5">
    <source>
        <dbReference type="SMART" id="SM01360"/>
    </source>
</evidence>
<dbReference type="Pfam" id="PF07703">
    <property type="entry name" value="A2M_BRD"/>
    <property type="match status" value="1"/>
</dbReference>
<dbReference type="InterPro" id="IPR021868">
    <property type="entry name" value="Alpha_2_Macroglob_MG3"/>
</dbReference>
<dbReference type="GO" id="GO:0004866">
    <property type="term" value="F:endopeptidase inhibitor activity"/>
    <property type="evidence" value="ECO:0007669"/>
    <property type="project" value="InterPro"/>
</dbReference>
<dbReference type="Pfam" id="PF17973">
    <property type="entry name" value="bMG10"/>
    <property type="match status" value="1"/>
</dbReference>
<dbReference type="Pfam" id="PF00207">
    <property type="entry name" value="A2M"/>
    <property type="match status" value="1"/>
</dbReference>
<dbReference type="SMART" id="SM01359">
    <property type="entry name" value="A2M_N_2"/>
    <property type="match status" value="1"/>
</dbReference>
<evidence type="ECO:0000313" key="6">
    <source>
        <dbReference type="EMBL" id="TDP05498.1"/>
    </source>
</evidence>
<name>A0A4R6MVR6_9BURK</name>
<feature type="region of interest" description="Disordered" evidence="2">
    <location>
        <begin position="1406"/>
        <end position="1428"/>
    </location>
</feature>
<proteinExistence type="inferred from homology"/>
<dbReference type="OrthoDB" id="9767116at2"/>
<dbReference type="Gene3D" id="2.60.40.1930">
    <property type="match status" value="1"/>
</dbReference>
<comment type="caution">
    <text evidence="6">The sequence shown here is derived from an EMBL/GenBank/DDBJ whole genome shotgun (WGS) entry which is preliminary data.</text>
</comment>
<dbReference type="InterPro" id="IPR051802">
    <property type="entry name" value="YfhM-like"/>
</dbReference>
<feature type="chain" id="PRO_5020916289" description="Alpha-2-macroglobulin" evidence="3">
    <location>
        <begin position="50"/>
        <end position="2000"/>
    </location>
</feature>
<dbReference type="EMBL" id="SNXE01000011">
    <property type="protein sequence ID" value="TDP05498.1"/>
    <property type="molecule type" value="Genomic_DNA"/>
</dbReference>
<dbReference type="PANTHER" id="PTHR40094">
    <property type="entry name" value="ALPHA-2-MACROGLOBULIN HOMOLOG"/>
    <property type="match status" value="1"/>
</dbReference>
<dbReference type="Pfam" id="PF11974">
    <property type="entry name" value="bMG3"/>
    <property type="match status" value="1"/>
</dbReference>
<sequence length="2000" mass="217759">MKLVKTLIRTPVGGISYVFAGRVPTLTRVVCSAALALTTLLATAQQAFAVTVSSASPQGEVREVRQLRLRFSEPVVPQGDPRLPAPAELSCEGLPAPKGDGRWSQASEWLFDLAQPLPAGSRCRIQLKAGFKPLQGELSGPREFSFSTAAPAVLQVEPWPGSRIEEDQAFLLQLSGPVRAESLARGAWCEVQGIGERLPLRVIEGAPREALLKARRVPKAQQAQQLLVSCQRPLPPKAKLRLVWGPGIASALNAQLLTRAEQRFDYEVREPLTAEFSCERERAGAPCLPIRPVLLRFSEPVPREQALAVRLKPAAGGAALAPVVDKDDKSTEFSELRFPTPLAENAAYQIELPAGLKDQSGRALANAASFPLKISTGGAPPLAKFAAAPFGVIELPTERDAPGPALLPVTLRHTQEDLAGQKASAGRVQIKRLDSDAEILAAYLRLKRWHESQLPARELGLPQSQWTELVEDEGPNGQRRQRRVERYVHTRELSMLARESGVQDLALPSLATPAGAPPRPFEVLGLPIANPGYHVVEIASRRLGQALLDKAQPMYVRTGVLVTNLGVHFKWGRENSLIWVTSLDRGRPVPGAEVAVNDCRGKRLWAGRTDEQGRALVPEALSLPSGPGQRCEGEYGFFVTARAAAPGGARDMAFVFSSWNRGIESWRFNHPTSRGAQPDSRAHSVLDRSLLRAGETLSMKHFFREETGQGLRLAKEGGRPERVRLLHEGSGQEITVAESLDWNAQGTALSQWAIPPAAKLGSYRIVLERGQGAQQRRWDSGEFRVEEFRVPLVEARLSPPKGPLVAPTELKIGAQLNYLSGGGMAQTPLSVSALLRPRGLNFAGYEDFQFQPPRDPRSLAAEAGGEMGGEGEEGSAPASGGKLVADKLALATDGQGAATLTLKGLPALQQPSELLTEFSFNDPNGERQTRSVLLPLWPARLALGLRAASWASSRGQVGFKVVALNLEGKPMAGQKVVVRARLAQTLSTRKRMVGGFYAYDNRVELKELGEVCSGSSDAQGLLTCEARLENAGQVELIASAKDAEGRTVESATSVWVTRQGELWFAQDNDDRIDLLPEKRAYEPGETARLQLRMPYREATVLLSIEREGIMDTRVLTVRGDDPTVSLKIERDWSPNIYVSALVLRGRIRDVPWYSFFTWGWRAPRQWWSDWRAGRDYQAPTAMVDLAKPSFKLGVAALQVGLQRHRLEVSVTPDKPQYGVRQKAQALIKVSQDGRPVPGAEIAFAAVDEGLLALRGNESWNLLGAMLQPRPWGVETASAQSEIIGRRHYGRKAVAAGGGGGRGGTRELFDTLLTWQPRVRVDAQGEARVEVPLNDSLTGFRLVAVADAGVQAFGTGQTSIRVSQDLQLLSGLPPLVREGDQFQALLTLRNTTSREMKLRASLAGTAQLSGASDSASEPDLKRQPLSLPPQDLTLAPGAARELQWTVSVPANALSLIWEAEVQEQGGAKARDRMKVTQLVQPAVPVRVLQASLSQLDGRLSLPVAAPADALPQRGGLAVSLQPSLTGALPGLRRFFEQYPYSCLEQLSAKALGLGDRAQWQSLMNRLPSYLDSDGLANYFPPRPDQAPQGSDRLTAHLLAVAHEAGQPLPEAAREAMLGGLSAFVEGRLQRRFWSPRPDTEVRRLAALEALSRYGRASARLLATVDARNVTTWPTAALIDWLQIHRRLSDAPEREKRMAEAEAQLRSRLSYAGSTLKFSTEEGDAWWWLMDGPDANASRLILAVLDLPGWKEELPRLVSGALGRQKLGAWGTTTANLWGVLALQKFAARFEAVKPAGRSVASVDGRALQTLDWARQPEGGALRLPWPAQAQGSLSLEQQGAGKPWVTVQSLAALPLKAPLVSGYRLSKSIQAVERKAKDRWSRGDVLRVRLELEAQSDMSWVVLSDPVPGGAAILGSGLGGDSALATRDEQREGSAWLAYEERSFEAWRGYYQYLPRGKHVIEYTLRLNNPGRFQLPPTRAEAMYAPDSFGELPNAALEVAP</sequence>
<protein>
    <recommendedName>
        <fullName evidence="8">Alpha-2-macroglobulin</fullName>
    </recommendedName>
</protein>
<dbReference type="Proteomes" id="UP000295357">
    <property type="component" value="Unassembled WGS sequence"/>
</dbReference>
<evidence type="ECO:0000259" key="4">
    <source>
        <dbReference type="SMART" id="SM01359"/>
    </source>
</evidence>
<dbReference type="PANTHER" id="PTHR40094:SF1">
    <property type="entry name" value="UBIQUITIN DOMAIN-CONTAINING PROTEIN"/>
    <property type="match status" value="1"/>
</dbReference>
<dbReference type="InterPro" id="IPR011625">
    <property type="entry name" value="A2M_N_BRD"/>
</dbReference>
<dbReference type="InterPro" id="IPR001599">
    <property type="entry name" value="Macroglobln_a2"/>
</dbReference>
<dbReference type="InterPro" id="IPR041246">
    <property type="entry name" value="Bact_MG10"/>
</dbReference>
<gene>
    <name evidence="6" type="ORF">DFR39_1112</name>
</gene>
<evidence type="ECO:0008006" key="8">
    <source>
        <dbReference type="Google" id="ProtNLM"/>
    </source>
</evidence>
<feature type="signal peptide" evidence="3">
    <location>
        <begin position="1"/>
        <end position="49"/>
    </location>
</feature>
<evidence type="ECO:0000256" key="3">
    <source>
        <dbReference type="SAM" id="SignalP"/>
    </source>
</evidence>
<feature type="region of interest" description="Disordered" evidence="2">
    <location>
        <begin position="846"/>
        <end position="879"/>
    </location>
</feature>
<comment type="similarity">
    <text evidence="1">Belongs to the protease inhibitor I39 (alpha-2-macroglobulin) family. Bacterial alpha-2-macroglobulin subfamily.</text>
</comment>
<evidence type="ECO:0000256" key="1">
    <source>
        <dbReference type="ARBA" id="ARBA00010556"/>
    </source>
</evidence>